<evidence type="ECO:0000313" key="3">
    <source>
        <dbReference type="Proteomes" id="UP000481033"/>
    </source>
</evidence>
<evidence type="ECO:0000259" key="1">
    <source>
        <dbReference type="Pfam" id="PF00668"/>
    </source>
</evidence>
<accession>A0A6M0RT12</accession>
<dbReference type="AlphaFoldDB" id="A0A6M0RT12"/>
<dbReference type="GO" id="GO:0003824">
    <property type="term" value="F:catalytic activity"/>
    <property type="evidence" value="ECO:0007669"/>
    <property type="project" value="InterPro"/>
</dbReference>
<protein>
    <submittedName>
        <fullName evidence="2">Condensation protein</fullName>
    </submittedName>
</protein>
<keyword evidence="3" id="KW-1185">Reference proteome</keyword>
<dbReference type="Gene3D" id="3.30.559.10">
    <property type="entry name" value="Chloramphenicol acetyltransferase-like domain"/>
    <property type="match status" value="1"/>
</dbReference>
<reference evidence="2 3" key="1">
    <citation type="journal article" date="2020" name="Microb. Ecol.">
        <title>Ecogenomics of the Marine Benthic Filamentous Cyanobacterium Adonisia.</title>
        <authorList>
            <person name="Walter J.M."/>
            <person name="Coutinho F.H."/>
            <person name="Leomil L."/>
            <person name="Hargreaves P.I."/>
            <person name="Campeao M.E."/>
            <person name="Vieira V.V."/>
            <person name="Silva B.S."/>
            <person name="Fistarol G.O."/>
            <person name="Salomon P.S."/>
            <person name="Sawabe T."/>
            <person name="Mino S."/>
            <person name="Hosokawa M."/>
            <person name="Miyashita H."/>
            <person name="Maruyama F."/>
            <person name="van Verk M.C."/>
            <person name="Dutilh B.E."/>
            <person name="Thompson C.C."/>
            <person name="Thompson F.L."/>
        </authorList>
    </citation>
    <scope>NUCLEOTIDE SEQUENCE [LARGE SCALE GENOMIC DNA]</scope>
    <source>
        <strain evidence="2 3">CCMR0081</strain>
    </source>
</reference>
<comment type="caution">
    <text evidence="2">The sequence shown here is derived from an EMBL/GenBank/DDBJ whole genome shotgun (WGS) entry which is preliminary data.</text>
</comment>
<dbReference type="InterPro" id="IPR001242">
    <property type="entry name" value="Condensation_dom"/>
</dbReference>
<evidence type="ECO:0000313" key="2">
    <source>
        <dbReference type="EMBL" id="NEZ59378.1"/>
    </source>
</evidence>
<proteinExistence type="predicted"/>
<organism evidence="2 3">
    <name type="scientific">Adonisia turfae CCMR0081</name>
    <dbReference type="NCBI Taxonomy" id="2292702"/>
    <lineage>
        <taxon>Bacteria</taxon>
        <taxon>Bacillati</taxon>
        <taxon>Cyanobacteriota</taxon>
        <taxon>Adonisia</taxon>
        <taxon>Adonisia turfae</taxon>
    </lineage>
</organism>
<dbReference type="PANTHER" id="PTHR45398:SF1">
    <property type="entry name" value="ENZYME, PUTATIVE (JCVI)-RELATED"/>
    <property type="match status" value="1"/>
</dbReference>
<dbReference type="InterPro" id="IPR023213">
    <property type="entry name" value="CAT-like_dom_sf"/>
</dbReference>
<sequence length="501" mass="57127">MTSTLRPAIAQLSDKRSQLATLLRSHLQHPNTFPLSFAQQRLWFLDQLQPGNPAYTMMATVRLRGDLDVAALKCAWQDLVQRHESLRTRFVLVDGQPYQRVQPTGAVSLTQLDWQDLPSADPTAAIQSQALKLVQQPFDLEQDGLVRSHLIQLQTETHVLLLTLHHIISDGWSMEVLIRELAILYNAHQRGQQAQLPPMPIQYADFAVWQRQFLQGDILEKQFNYWRTQLSPPVLPSLPTDFPRPAVRSHRGHRHSLGISPELTAQLQTLSQQTNATLFMTTLAAFQVLLYDYAQQATIRVGTPIANRDRPEVANLIGFFTNTLVLGAEIDDKLSFCQWLQRVRDQAVNAYAHQDLPFEKLVDELQPERDLSQTPLYQVWFYLQDDPVTTVSFPGLTLEPIEIDLGTAKHDLKLGLWKSPQGLQGALEYSTDLFESATVARLARGYEDLLTDIARDPDQSIADLVQHLQQRQQQKMLEQKRALLSTQRQKLRGTRRQSFTS</sequence>
<dbReference type="FunFam" id="3.30.559.10:FF:000012">
    <property type="entry name" value="Non-ribosomal peptide synthetase"/>
    <property type="match status" value="1"/>
</dbReference>
<dbReference type="GO" id="GO:0008610">
    <property type="term" value="P:lipid biosynthetic process"/>
    <property type="evidence" value="ECO:0007669"/>
    <property type="project" value="UniProtKB-ARBA"/>
</dbReference>
<dbReference type="Gene3D" id="3.30.559.30">
    <property type="entry name" value="Nonribosomal peptide synthetase, condensation domain"/>
    <property type="match status" value="1"/>
</dbReference>
<feature type="domain" description="Condensation" evidence="1">
    <location>
        <begin position="32"/>
        <end position="476"/>
    </location>
</feature>
<dbReference type="CDD" id="cd19531">
    <property type="entry name" value="LCL_NRPS-like"/>
    <property type="match status" value="1"/>
</dbReference>
<name>A0A6M0RT12_9CYAN</name>
<dbReference type="Pfam" id="PF00668">
    <property type="entry name" value="Condensation"/>
    <property type="match status" value="1"/>
</dbReference>
<dbReference type="EMBL" id="QXHD01000004">
    <property type="protein sequence ID" value="NEZ59378.1"/>
    <property type="molecule type" value="Genomic_DNA"/>
</dbReference>
<gene>
    <name evidence="2" type="ORF">DXZ20_27785</name>
</gene>
<dbReference type="RefSeq" id="WP_163702297.1">
    <property type="nucleotide sequence ID" value="NZ_QXHD01000004.1"/>
</dbReference>
<dbReference type="Proteomes" id="UP000481033">
    <property type="component" value="Unassembled WGS sequence"/>
</dbReference>
<dbReference type="SUPFAM" id="SSF52777">
    <property type="entry name" value="CoA-dependent acyltransferases"/>
    <property type="match status" value="2"/>
</dbReference>
<dbReference type="PANTHER" id="PTHR45398">
    <property type="match status" value="1"/>
</dbReference>